<dbReference type="InterPro" id="IPR035067">
    <property type="entry name" value="V-type_ATPase_csu/dsu"/>
</dbReference>
<reference evidence="2" key="1">
    <citation type="journal article" date="2014" name="Front. Microbiol.">
        <title>High frequency of phylogenetically diverse reductive dehalogenase-homologous genes in deep subseafloor sedimentary metagenomes.</title>
        <authorList>
            <person name="Kawai M."/>
            <person name="Futagami T."/>
            <person name="Toyoda A."/>
            <person name="Takaki Y."/>
            <person name="Nishi S."/>
            <person name="Hori S."/>
            <person name="Arai W."/>
            <person name="Tsubouchi T."/>
            <person name="Morono Y."/>
            <person name="Uchiyama I."/>
            <person name="Ito T."/>
            <person name="Fujiyama A."/>
            <person name="Inagaki F."/>
            <person name="Takami H."/>
        </authorList>
    </citation>
    <scope>NUCLEOTIDE SEQUENCE</scope>
    <source>
        <strain evidence="2">Expedition CK06-06</strain>
    </source>
</reference>
<comment type="similarity">
    <text evidence="1">Belongs to the V-ATPase V0D/AC39 subunit family.</text>
</comment>
<accession>X0UMD5</accession>
<dbReference type="GO" id="GO:0046961">
    <property type="term" value="F:proton-transporting ATPase activity, rotational mechanism"/>
    <property type="evidence" value="ECO:0007669"/>
    <property type="project" value="InterPro"/>
</dbReference>
<dbReference type="PANTHER" id="PTHR38682:SF1">
    <property type="entry name" value="V-TYPE ATP SYNTHASE SUBUNIT C"/>
    <property type="match status" value="1"/>
</dbReference>
<dbReference type="Gene3D" id="1.20.1690.10">
    <property type="entry name" value="V-type ATP synthase subunit C domain"/>
    <property type="match status" value="2"/>
</dbReference>
<organism evidence="2">
    <name type="scientific">marine sediment metagenome</name>
    <dbReference type="NCBI Taxonomy" id="412755"/>
    <lineage>
        <taxon>unclassified sequences</taxon>
        <taxon>metagenomes</taxon>
        <taxon>ecological metagenomes</taxon>
    </lineage>
</organism>
<dbReference type="SUPFAM" id="SSF103486">
    <property type="entry name" value="V-type ATP synthase subunit C"/>
    <property type="match status" value="1"/>
</dbReference>
<evidence type="ECO:0000256" key="1">
    <source>
        <dbReference type="ARBA" id="ARBA00006709"/>
    </source>
</evidence>
<comment type="caution">
    <text evidence="2">The sequence shown here is derived from an EMBL/GenBank/DDBJ whole genome shotgun (WGS) entry which is preliminary data.</text>
</comment>
<evidence type="ECO:0008006" key="3">
    <source>
        <dbReference type="Google" id="ProtNLM"/>
    </source>
</evidence>
<dbReference type="Pfam" id="PF01992">
    <property type="entry name" value="vATP-synt_AC39"/>
    <property type="match status" value="1"/>
</dbReference>
<sequence length="259" mass="29778">NLKTMFRMVQAGMDVEDILQYIIPLGTYDRIKCQAILSKANTISAIIGSLQDQDFGFFLKEKFNFQTRFGDLTPLETALDKAVFKGILDEIKNLNRKDKKIATNIMGIEIDTLNVKIILKFKALMTNLDNIKENLMPVALIDEIILESAIKEADIKSTLQSFSRSVETKHQVYRDIFAKLVKESDSPISRLEFILEKAPLEMSFFELKKNMRYYNIGYILAFLNVKWAEIKNLRCIINAGARNIDSDKTLDLLFLPENY</sequence>
<gene>
    <name evidence="2" type="ORF">S01H1_39851</name>
</gene>
<proteinExistence type="inferred from homology"/>
<evidence type="ECO:0000313" key="2">
    <source>
        <dbReference type="EMBL" id="GAG01458.1"/>
    </source>
</evidence>
<dbReference type="EMBL" id="BARS01025192">
    <property type="protein sequence ID" value="GAG01458.1"/>
    <property type="molecule type" value="Genomic_DNA"/>
</dbReference>
<dbReference type="InterPro" id="IPR050873">
    <property type="entry name" value="V-ATPase_V0D/AC39_subunit"/>
</dbReference>
<feature type="non-terminal residue" evidence="2">
    <location>
        <position position="1"/>
    </location>
</feature>
<name>X0UMD5_9ZZZZ</name>
<protein>
    <recommendedName>
        <fullName evidence="3">V-type ATP synthase subunit C</fullName>
    </recommendedName>
</protein>
<dbReference type="PANTHER" id="PTHR38682">
    <property type="entry name" value="V-TYPE ATP SYNTHASE SUBUNIT C"/>
    <property type="match status" value="1"/>
</dbReference>
<dbReference type="InterPro" id="IPR036079">
    <property type="entry name" value="ATPase_csu/dsu_sf"/>
</dbReference>
<dbReference type="InterPro" id="IPR002843">
    <property type="entry name" value="ATPase_V0-cplx_csu/dsu"/>
</dbReference>
<dbReference type="AlphaFoldDB" id="X0UMD5"/>